<dbReference type="Pfam" id="PF10592">
    <property type="entry name" value="AIPR"/>
    <property type="match status" value="1"/>
</dbReference>
<sequence>MSELDEFHRELIADIQGEADVGGTYTTEAFFEKMGDILTEAGELDGADYAYFEGTGRRGTAIQIHGYGGDPREAQGILSLILCDFSASEEVRVFRADDLKSRFNRLVGFLRHARDDEFREQLEETSPGFMLADLIATTWSSISKIKLIVVTNAEKRAKADGLPAGSIGEKPVTYTVWDLARIEKYVRSGQTREDLLIDFEKDFGGAIPVLRASMGDAALESYIAVIRGSQLGEIYEKWGTRLLEANVRSFLQARGKVNRGIRDTLEDQPEMFFAYNNGITATADSVQIRQTESGPVVVSADNLQIVNGGQTTASIHASRRQRPKRPKARLDEVYVQMKLNVVPPETAEEVIPNISLYANSQNKVNDADLASNHPFQMRLQEFSRRILAPKGESAYQETKWFYERARGQYPDERGRRTESERKKFDLEYPRSQYFTKTDLAKFENSWAGLPHLVSQGAQKNFVAFQREVAKEWKKSDAQFDETWFKRMIAKAIIFRRLEKVVPQQPWYEGGYRANIVTYSMAKLAYDMDCRERLVDLDRIWRQQSVPEPVEAALLLAAAEAHHVITNPPEGVRNMSEWAKKQACWAQLQHRELDYPFDLRDYLLTSAEATAAVDEERKNKAVTSGIEAQSTVVSLGAGFWKGALEWGKDRRLVTPKEAGILETCTRIPDRLPSEKQCLIAIEVLEKLEADGFDASVAAAGE</sequence>
<feature type="domain" description="Abortive phage infection protein C-terminal" evidence="1">
    <location>
        <begin position="243"/>
        <end position="568"/>
    </location>
</feature>
<dbReference type="AlphaFoldDB" id="A0A1I1S9H1"/>
<reference evidence="3 4" key="1">
    <citation type="submission" date="2016-10" db="EMBL/GenBank/DDBJ databases">
        <authorList>
            <person name="Varghese N."/>
            <person name="Submissions S."/>
        </authorList>
    </citation>
    <scope>NUCLEOTIDE SEQUENCE [LARGE SCALE GENOMIC DNA]</scope>
    <source>
        <strain evidence="4">YIM D21,KCTC 23444,ACCC 10710</strain>
    </source>
</reference>
<dbReference type="Proteomes" id="UP000325289">
    <property type="component" value="Unassembled WGS sequence"/>
</dbReference>
<dbReference type="OrthoDB" id="9806213at2"/>
<gene>
    <name evidence="3" type="ORF">SAMN04515678_10147</name>
</gene>
<dbReference type="RefSeq" id="WP_149753831.1">
    <property type="nucleotide sequence ID" value="NZ_FOMS01000001.1"/>
</dbReference>
<organism evidence="3 4">
    <name type="scientific">Roseivivax sediminis</name>
    <dbReference type="NCBI Taxonomy" id="936889"/>
    <lineage>
        <taxon>Bacteria</taxon>
        <taxon>Pseudomonadati</taxon>
        <taxon>Pseudomonadota</taxon>
        <taxon>Alphaproteobacteria</taxon>
        <taxon>Rhodobacterales</taxon>
        <taxon>Roseobacteraceae</taxon>
        <taxon>Roseivivax</taxon>
    </lineage>
</organism>
<evidence type="ECO:0000313" key="4">
    <source>
        <dbReference type="Proteomes" id="UP000325289"/>
    </source>
</evidence>
<evidence type="ECO:0000259" key="2">
    <source>
        <dbReference type="Pfam" id="PF22879"/>
    </source>
</evidence>
<keyword evidence="4" id="KW-1185">Reference proteome</keyword>
<dbReference type="InterPro" id="IPR055101">
    <property type="entry name" value="AIPR_N"/>
</dbReference>
<feature type="domain" description="Abortive infection phage resistance protein N-terminal" evidence="2">
    <location>
        <begin position="30"/>
        <end position="182"/>
    </location>
</feature>
<dbReference type="InterPro" id="IPR018891">
    <property type="entry name" value="AIPR_C"/>
</dbReference>
<proteinExistence type="predicted"/>
<dbReference type="EMBL" id="FOMS01000001">
    <property type="protein sequence ID" value="SFD43154.1"/>
    <property type="molecule type" value="Genomic_DNA"/>
</dbReference>
<evidence type="ECO:0000259" key="1">
    <source>
        <dbReference type="Pfam" id="PF10592"/>
    </source>
</evidence>
<dbReference type="Pfam" id="PF22879">
    <property type="entry name" value="AIPR_N"/>
    <property type="match status" value="1"/>
</dbReference>
<protein>
    <submittedName>
        <fullName evidence="3">AIPR protein</fullName>
    </submittedName>
</protein>
<name>A0A1I1S9H1_9RHOB</name>
<accession>A0A1I1S9H1</accession>
<evidence type="ECO:0000313" key="3">
    <source>
        <dbReference type="EMBL" id="SFD43154.1"/>
    </source>
</evidence>